<evidence type="ECO:0000256" key="5">
    <source>
        <dbReference type="ARBA" id="ARBA00022833"/>
    </source>
</evidence>
<evidence type="ECO:0000256" key="2">
    <source>
        <dbReference type="ARBA" id="ARBA00022723"/>
    </source>
</evidence>
<protein>
    <submittedName>
        <fullName evidence="10">ZN544 protein</fullName>
    </submittedName>
</protein>
<keyword evidence="3" id="KW-0677">Repeat</keyword>
<evidence type="ECO:0000259" key="9">
    <source>
        <dbReference type="PROSITE" id="PS50157"/>
    </source>
</evidence>
<evidence type="ECO:0000256" key="7">
    <source>
        <dbReference type="PROSITE-ProRule" id="PRU00042"/>
    </source>
</evidence>
<dbReference type="PANTHER" id="PTHR23226">
    <property type="entry name" value="ZINC FINGER AND SCAN DOMAIN-CONTAINING"/>
    <property type="match status" value="1"/>
</dbReference>
<feature type="domain" description="C2H2-type" evidence="9">
    <location>
        <begin position="27"/>
        <end position="54"/>
    </location>
</feature>
<dbReference type="Gene3D" id="3.30.160.60">
    <property type="entry name" value="Classic Zinc Finger"/>
    <property type="match status" value="1"/>
</dbReference>
<comment type="caution">
    <text evidence="10">The sequence shown here is derived from an EMBL/GenBank/DDBJ whole genome shotgun (WGS) entry which is preliminary data.</text>
</comment>
<proteinExistence type="predicted"/>
<keyword evidence="2" id="KW-0479">Metal-binding</keyword>
<dbReference type="GO" id="GO:0000981">
    <property type="term" value="F:DNA-binding transcription factor activity, RNA polymerase II-specific"/>
    <property type="evidence" value="ECO:0007669"/>
    <property type="project" value="TreeGrafter"/>
</dbReference>
<dbReference type="Proteomes" id="UP000517678">
    <property type="component" value="Unassembled WGS sequence"/>
</dbReference>
<dbReference type="PANTHER" id="PTHR23226:SF416">
    <property type="entry name" value="FI01424P"/>
    <property type="match status" value="1"/>
</dbReference>
<dbReference type="InterPro" id="IPR013087">
    <property type="entry name" value="Znf_C2H2_type"/>
</dbReference>
<name>A0A7K8BE81_9CORV</name>
<keyword evidence="4 7" id="KW-0863">Zinc-finger</keyword>
<evidence type="ECO:0000313" key="10">
    <source>
        <dbReference type="EMBL" id="NXB12648.1"/>
    </source>
</evidence>
<dbReference type="GO" id="GO:0005634">
    <property type="term" value="C:nucleus"/>
    <property type="evidence" value="ECO:0007669"/>
    <property type="project" value="UniProtKB-SubCell"/>
</dbReference>
<organism evidence="10 11">
    <name type="scientific">Cnemophilus loriae</name>
    <name type="common">Loria's bird-of-paradise</name>
    <dbReference type="NCBI Taxonomy" id="254448"/>
    <lineage>
        <taxon>Eukaryota</taxon>
        <taxon>Metazoa</taxon>
        <taxon>Chordata</taxon>
        <taxon>Craniata</taxon>
        <taxon>Vertebrata</taxon>
        <taxon>Euteleostomi</taxon>
        <taxon>Archelosauria</taxon>
        <taxon>Archosauria</taxon>
        <taxon>Dinosauria</taxon>
        <taxon>Saurischia</taxon>
        <taxon>Theropoda</taxon>
        <taxon>Coelurosauria</taxon>
        <taxon>Aves</taxon>
        <taxon>Neognathae</taxon>
        <taxon>Neoaves</taxon>
        <taxon>Telluraves</taxon>
        <taxon>Australaves</taxon>
        <taxon>Passeriformes</taxon>
        <taxon>Corvoidea</taxon>
        <taxon>Corvidae</taxon>
        <taxon>Cnemophilus</taxon>
    </lineage>
</organism>
<evidence type="ECO:0000256" key="1">
    <source>
        <dbReference type="ARBA" id="ARBA00004123"/>
    </source>
</evidence>
<keyword evidence="5" id="KW-0862">Zinc</keyword>
<evidence type="ECO:0000256" key="4">
    <source>
        <dbReference type="ARBA" id="ARBA00022771"/>
    </source>
</evidence>
<sequence>CREGGRRSGRSSDLVVHEEPHTREKPYKCLECGMSFRWSKNLTHHQRFCAGEGP</sequence>
<keyword evidence="11" id="KW-1185">Reference proteome</keyword>
<keyword evidence="6" id="KW-0539">Nucleus</keyword>
<dbReference type="InterPro" id="IPR036236">
    <property type="entry name" value="Znf_C2H2_sf"/>
</dbReference>
<gene>
    <name evidence="10" type="primary">Znf544</name>
    <name evidence="10" type="ORF">CNELOR_R00015</name>
</gene>
<dbReference type="PROSITE" id="PS50157">
    <property type="entry name" value="ZINC_FINGER_C2H2_2"/>
    <property type="match status" value="2"/>
</dbReference>
<feature type="region of interest" description="Disordered" evidence="8">
    <location>
        <begin position="1"/>
        <end position="22"/>
    </location>
</feature>
<evidence type="ECO:0000256" key="8">
    <source>
        <dbReference type="SAM" id="MobiDB-lite"/>
    </source>
</evidence>
<dbReference type="GO" id="GO:0008270">
    <property type="term" value="F:zinc ion binding"/>
    <property type="evidence" value="ECO:0007669"/>
    <property type="project" value="UniProtKB-KW"/>
</dbReference>
<feature type="non-terminal residue" evidence="10">
    <location>
        <position position="1"/>
    </location>
</feature>
<feature type="domain" description="C2H2-type" evidence="9">
    <location>
        <begin position="1"/>
        <end position="26"/>
    </location>
</feature>
<accession>A0A7K8BE81</accession>
<feature type="non-terminal residue" evidence="10">
    <location>
        <position position="54"/>
    </location>
</feature>
<dbReference type="FunFam" id="3.30.160.60:FF:002343">
    <property type="entry name" value="Zinc finger protein 33A"/>
    <property type="match status" value="1"/>
</dbReference>
<evidence type="ECO:0000313" key="11">
    <source>
        <dbReference type="Proteomes" id="UP000517678"/>
    </source>
</evidence>
<reference evidence="10 11" key="1">
    <citation type="submission" date="2019-09" db="EMBL/GenBank/DDBJ databases">
        <title>Bird 10,000 Genomes (B10K) Project - Family phase.</title>
        <authorList>
            <person name="Zhang G."/>
        </authorList>
    </citation>
    <scope>NUCLEOTIDE SEQUENCE [LARGE SCALE GENOMIC DNA]</scope>
    <source>
        <strain evidence="10">B10K-DU-029-38</strain>
        <tissue evidence="10">Muscle</tissue>
    </source>
</reference>
<dbReference type="SUPFAM" id="SSF57667">
    <property type="entry name" value="beta-beta-alpha zinc fingers"/>
    <property type="match status" value="1"/>
</dbReference>
<dbReference type="AlphaFoldDB" id="A0A7K8BE81"/>
<evidence type="ECO:0000256" key="3">
    <source>
        <dbReference type="ARBA" id="ARBA00022737"/>
    </source>
</evidence>
<dbReference type="GO" id="GO:0000978">
    <property type="term" value="F:RNA polymerase II cis-regulatory region sequence-specific DNA binding"/>
    <property type="evidence" value="ECO:0007669"/>
    <property type="project" value="TreeGrafter"/>
</dbReference>
<dbReference type="EMBL" id="VZTF01009679">
    <property type="protein sequence ID" value="NXB12648.1"/>
    <property type="molecule type" value="Genomic_DNA"/>
</dbReference>
<evidence type="ECO:0000256" key="6">
    <source>
        <dbReference type="ARBA" id="ARBA00023242"/>
    </source>
</evidence>
<comment type="subcellular location">
    <subcellularLocation>
        <location evidence="1">Nucleus</location>
    </subcellularLocation>
</comment>